<dbReference type="Proteomes" id="UP000596742">
    <property type="component" value="Unassembled WGS sequence"/>
</dbReference>
<feature type="compositionally biased region" description="Polar residues" evidence="2">
    <location>
        <begin position="1"/>
        <end position="15"/>
    </location>
</feature>
<feature type="compositionally biased region" description="Polar residues" evidence="2">
    <location>
        <begin position="50"/>
        <end position="61"/>
    </location>
</feature>
<feature type="region of interest" description="Disordered" evidence="2">
    <location>
        <begin position="1277"/>
        <end position="1297"/>
    </location>
</feature>
<feature type="coiled-coil region" evidence="1">
    <location>
        <begin position="1242"/>
        <end position="1269"/>
    </location>
</feature>
<feature type="region of interest" description="Disordered" evidence="2">
    <location>
        <begin position="147"/>
        <end position="167"/>
    </location>
</feature>
<keyword evidence="4" id="KW-1185">Reference proteome</keyword>
<feature type="coiled-coil region" evidence="1">
    <location>
        <begin position="628"/>
        <end position="744"/>
    </location>
</feature>
<evidence type="ECO:0008006" key="5">
    <source>
        <dbReference type="Google" id="ProtNLM"/>
    </source>
</evidence>
<dbReference type="EMBL" id="UYJE01007637">
    <property type="protein sequence ID" value="VDI56633.1"/>
    <property type="molecule type" value="Genomic_DNA"/>
</dbReference>
<feature type="compositionally biased region" description="Basic and acidic residues" evidence="2">
    <location>
        <begin position="1287"/>
        <end position="1296"/>
    </location>
</feature>
<feature type="region of interest" description="Disordered" evidence="2">
    <location>
        <begin position="1"/>
        <end position="65"/>
    </location>
</feature>
<feature type="coiled-coil region" evidence="1">
    <location>
        <begin position="1124"/>
        <end position="1193"/>
    </location>
</feature>
<comment type="caution">
    <text evidence="3">The sequence shown here is derived from an EMBL/GenBank/DDBJ whole genome shotgun (WGS) entry which is preliminary data.</text>
</comment>
<dbReference type="PANTHER" id="PTHR37476">
    <property type="entry name" value="COILED-COIL DOMAIN-CONTAINING PROTEIN 171"/>
    <property type="match status" value="1"/>
</dbReference>
<accession>A0A8B6FZ96</accession>
<sequence>METNSEMYHPNQPTEMGTAGSGEENDFGTQSYQGYTKPADISYGFGSPTKDWNLSKSSPSQEDGKLRLENNQLRIQVKQFQLDLQAEQETVSQLRRRLNAVEKERLESTSRSNTEITELEGTVARLRSQLEKGEAIRQNLEFELTKSRRDVNQHKQSSAEKMSNFSDIREDLERKNFELTEELTKMEDKVQSTRQSAEDKDRKQQRKIEEKNHEVSKLQTELEIMRAERDKLDSLVQQHENGIGDMSDKIQELEIERKNQTENLRRTLTEIEYAKEREDRLKKDLEAALHKLRSIEENIEAERASHLETKFNSEIVQLRVRDLEGALDVEKSANNEANKAIDRLTKQIRELEHSYDEERKNGKELGIKLERTEKEYKSVKKQLTNEVDNKKNVIGSLSKELEVHQKNFNELKDELNKAKKRQIYLEETYGGSMRELELLLHNFQVDENPKKSRGKKESDKLPAPTTVLESLRHTLSEYKRRLETTSDELVRMRKLCESLGKEVDQCKEMIWAKDKSLEDAQKNYTRTAKELNRVRSEYGELESTLTKMKIDLHSTASNQTKDRKRVHELSEEIMKLVKRQKNNDEEKLAFLHGMYQRLLAGRVMVSAKDHGLNQFSWGDLASLVYDQVSALVSTHQRAEEKVHHLEEALRAKEGAVEEIQKSYEDQLNKLTSLTKERELSWQKQKEEIEGHYQQLLNELQNRSKKSQAMADQAWEKIRMTGSVKQGLEGEVVDLRQQLTESRKHNTALLAAVSLLSGAFFPLCSRNSQLSLQRKILEDQLTNWEFCRDRIELLVATLGEEMKVVKEGSITEKSKPVNSRRQPLLLFRVGVVTVIAANRLRCLRNSCSRMFVTYDTGVSPQNGLVVCTGGVKPPAISISGAREDFDHEQQSPEVMLQWFSNPELLNTILTSTSDFLEVIDHVKDKDKASQTESRAVVNAAKNCFTKLVDKISKYFEGVPGQPQMAFRERNSLVRQMGRALTRTCNSQTLEQKQHLVSLQELLGALQNHILDFTQRLHTVEVERRNLMSEMDKLKEESELGPDRGEVEQLQDELNTLKDKELQNVSMDKFESVCHELNNALRREQQAQQLLIEQGRQLEEVTMRLDLYTTEGMEKEQTLTEAVHGLAETKMEVKRKEQTLRQLNRQVITYEGDKKTLMQNIHDAEKALRTVAKDKEILIVYVKNVENALEQARKELLLAKPVSGREISLSKLLLNADFIPGDVGKAGQELIACQNLVGAFVDHQNQAYAKVKALEDEIESHRRHILTLKRELSDAVRREYEEESQIPTRDSHKGHSEEDFFDSTSAEFLPIKEDSDISFVAAKVATPKTGSKKTDKSPKYMTPTRSSRSHVRPKAFEPHGR</sequence>
<organism evidence="3 4">
    <name type="scientific">Mytilus galloprovincialis</name>
    <name type="common">Mediterranean mussel</name>
    <dbReference type="NCBI Taxonomy" id="29158"/>
    <lineage>
        <taxon>Eukaryota</taxon>
        <taxon>Metazoa</taxon>
        <taxon>Spiralia</taxon>
        <taxon>Lophotrochozoa</taxon>
        <taxon>Mollusca</taxon>
        <taxon>Bivalvia</taxon>
        <taxon>Autobranchia</taxon>
        <taxon>Pteriomorphia</taxon>
        <taxon>Mytilida</taxon>
        <taxon>Mytiloidea</taxon>
        <taxon>Mytilidae</taxon>
        <taxon>Mytilinae</taxon>
        <taxon>Mytilus</taxon>
    </lineage>
</organism>
<evidence type="ECO:0000256" key="1">
    <source>
        <dbReference type="SAM" id="Coils"/>
    </source>
</evidence>
<protein>
    <recommendedName>
        <fullName evidence="5">Coiled-coil domain-containing protein 171</fullName>
    </recommendedName>
</protein>
<evidence type="ECO:0000313" key="4">
    <source>
        <dbReference type="Proteomes" id="UP000596742"/>
    </source>
</evidence>
<proteinExistence type="predicted"/>
<feature type="region of interest" description="Disordered" evidence="2">
    <location>
        <begin position="184"/>
        <end position="214"/>
    </location>
</feature>
<name>A0A8B6FZ96_MYTGA</name>
<evidence type="ECO:0000256" key="2">
    <source>
        <dbReference type="SAM" id="MobiDB-lite"/>
    </source>
</evidence>
<dbReference type="PANTHER" id="PTHR37476:SF1">
    <property type="entry name" value="COILED-COIL DOMAIN-CONTAINING PROTEIN 171"/>
    <property type="match status" value="1"/>
</dbReference>
<keyword evidence="1" id="KW-0175">Coiled coil</keyword>
<feature type="region of interest" description="Disordered" evidence="2">
    <location>
        <begin position="1320"/>
        <end position="1359"/>
    </location>
</feature>
<reference evidence="3" key="1">
    <citation type="submission" date="2018-11" db="EMBL/GenBank/DDBJ databases">
        <authorList>
            <person name="Alioto T."/>
            <person name="Alioto T."/>
        </authorList>
    </citation>
    <scope>NUCLEOTIDE SEQUENCE</scope>
</reference>
<dbReference type="OrthoDB" id="287623at2759"/>
<feature type="compositionally biased region" description="Polar residues" evidence="2">
    <location>
        <begin position="154"/>
        <end position="166"/>
    </location>
</feature>
<evidence type="ECO:0000313" key="3">
    <source>
        <dbReference type="EMBL" id="VDI56633.1"/>
    </source>
</evidence>
<gene>
    <name evidence="3" type="ORF">MGAL_10B033415</name>
</gene>
<feature type="coiled-coil region" evidence="1">
    <location>
        <begin position="468"/>
        <end position="537"/>
    </location>
</feature>